<proteinExistence type="predicted"/>
<sequence>MYQRCTRGICTLGKREKAMARAHVLICTKAGQQVPVAEALEKIKGVVGVDIVSGGFDLYVKIEDGDADAIGTIVIKKIQKVRGVERTQTLNVVRLADEILEEADRASGR</sequence>
<reference evidence="3" key="1">
    <citation type="submission" date="2017-09" db="EMBL/GenBank/DDBJ databases">
        <title>Depth-based differentiation of microbial function through sediment-hosted aquifers and enrichment of novel symbionts in the deep terrestrial subsurface.</title>
        <authorList>
            <person name="Probst A.J."/>
            <person name="Ladd B."/>
            <person name="Jarett J.K."/>
            <person name="Geller-Mcgrath D.E."/>
            <person name="Sieber C.M.K."/>
            <person name="Emerson J.B."/>
            <person name="Anantharaman K."/>
            <person name="Thomas B.C."/>
            <person name="Malmstrom R."/>
            <person name="Stieglmeier M."/>
            <person name="Klingl A."/>
            <person name="Woyke T."/>
            <person name="Ryan C.M."/>
            <person name="Banfield J.F."/>
        </authorList>
    </citation>
    <scope>NUCLEOTIDE SEQUENCE [LARGE SCALE GENOMIC DNA]</scope>
</reference>
<dbReference type="Gene3D" id="3.30.70.920">
    <property type="match status" value="1"/>
</dbReference>
<dbReference type="InterPro" id="IPR019887">
    <property type="entry name" value="Tscrpt_reg_AsnC/Lrp_C"/>
</dbReference>
<comment type="caution">
    <text evidence="2">The sequence shown here is derived from an EMBL/GenBank/DDBJ whole genome shotgun (WGS) entry which is preliminary data.</text>
</comment>
<protein>
    <recommendedName>
        <fullName evidence="1">Transcription regulator AsnC/Lrp ligand binding domain-containing protein</fullName>
    </recommendedName>
</protein>
<gene>
    <name evidence="2" type="ORF">COT89_00025</name>
</gene>
<dbReference type="AlphaFoldDB" id="A0A2H0VGN4"/>
<feature type="domain" description="Transcription regulator AsnC/Lrp ligand binding" evidence="1">
    <location>
        <begin position="25"/>
        <end position="92"/>
    </location>
</feature>
<accession>A0A2H0VGN4</accession>
<dbReference type="SUPFAM" id="SSF54909">
    <property type="entry name" value="Dimeric alpha+beta barrel"/>
    <property type="match status" value="1"/>
</dbReference>
<evidence type="ECO:0000313" key="2">
    <source>
        <dbReference type="EMBL" id="PIR98267.1"/>
    </source>
</evidence>
<dbReference type="Proteomes" id="UP000231466">
    <property type="component" value="Unassembled WGS sequence"/>
</dbReference>
<dbReference type="Pfam" id="PF01037">
    <property type="entry name" value="AsnC_trans_reg"/>
    <property type="match status" value="1"/>
</dbReference>
<dbReference type="InterPro" id="IPR011008">
    <property type="entry name" value="Dimeric_a/b-barrel"/>
</dbReference>
<organism evidence="2 3">
    <name type="scientific">Candidatus Colwellbacteria bacterium CG10_big_fil_rev_8_21_14_0_10_42_22</name>
    <dbReference type="NCBI Taxonomy" id="1974540"/>
    <lineage>
        <taxon>Bacteria</taxon>
        <taxon>Candidatus Colwelliibacteriota</taxon>
    </lineage>
</organism>
<name>A0A2H0VGN4_9BACT</name>
<evidence type="ECO:0000259" key="1">
    <source>
        <dbReference type="Pfam" id="PF01037"/>
    </source>
</evidence>
<evidence type="ECO:0000313" key="3">
    <source>
        <dbReference type="Proteomes" id="UP000231466"/>
    </source>
</evidence>
<dbReference type="EMBL" id="PFAH01000001">
    <property type="protein sequence ID" value="PIR98267.1"/>
    <property type="molecule type" value="Genomic_DNA"/>
</dbReference>